<organism evidence="1 2">
    <name type="scientific">Candidatus Nitrotoga fabula</name>
    <dbReference type="NCBI Taxonomy" id="2182327"/>
    <lineage>
        <taxon>Bacteria</taxon>
        <taxon>Pseudomonadati</taxon>
        <taxon>Pseudomonadota</taxon>
        <taxon>Betaproteobacteria</taxon>
        <taxon>Nitrosomonadales</taxon>
        <taxon>Gallionellaceae</taxon>
        <taxon>Candidatus Nitrotoga</taxon>
    </lineage>
</organism>
<keyword evidence="2" id="KW-1185">Reference proteome</keyword>
<dbReference type="RefSeq" id="WP_213034873.1">
    <property type="nucleotide sequence ID" value="NZ_CAJNBL010000001.1"/>
</dbReference>
<name>A0A916BED5_9PROT</name>
<gene>
    <name evidence="1" type="ORF">NTGZN8_10003</name>
</gene>
<proteinExistence type="predicted"/>
<dbReference type="AlphaFoldDB" id="A0A916BED5"/>
<keyword evidence="1" id="KW-0540">Nuclease</keyword>
<evidence type="ECO:0000313" key="1">
    <source>
        <dbReference type="EMBL" id="CAE6686672.1"/>
    </source>
</evidence>
<evidence type="ECO:0000313" key="2">
    <source>
        <dbReference type="Proteomes" id="UP000675882"/>
    </source>
</evidence>
<dbReference type="EMBL" id="CAJNBL010000001">
    <property type="protein sequence ID" value="CAE6686672.1"/>
    <property type="molecule type" value="Genomic_DNA"/>
</dbReference>
<dbReference type="Proteomes" id="UP000675882">
    <property type="component" value="Unassembled WGS sequence"/>
</dbReference>
<dbReference type="GO" id="GO:0004527">
    <property type="term" value="F:exonuclease activity"/>
    <property type="evidence" value="ECO:0007669"/>
    <property type="project" value="UniProtKB-KW"/>
</dbReference>
<accession>A0A916BED5</accession>
<keyword evidence="1" id="KW-0378">Hydrolase</keyword>
<protein>
    <submittedName>
        <fullName evidence="1">Exonuclease SbcC</fullName>
    </submittedName>
</protein>
<keyword evidence="1" id="KW-0269">Exonuclease</keyword>
<comment type="caution">
    <text evidence="1">The sequence shown here is derived from an EMBL/GenBank/DDBJ whole genome shotgun (WGS) entry which is preliminary data.</text>
</comment>
<sequence>MTHPKPHHPDAALDAFVGNLTEISAILARLQSAIDDHLGIAPESVNWGHVGDTAQIASQLREIRDRLFYEGEYAEAAAAKESK</sequence>
<reference evidence="1" key="1">
    <citation type="submission" date="2021-02" db="EMBL/GenBank/DDBJ databases">
        <authorList>
            <person name="Han P."/>
        </authorList>
    </citation>
    <scope>NUCLEOTIDE SEQUENCE</scope>
    <source>
        <strain evidence="1">Candidatus Nitrotoga sp. ZN8</strain>
    </source>
</reference>